<name>I4EG01_9BACT</name>
<dbReference type="Proteomes" id="UP000004221">
    <property type="component" value="Unassembled WGS sequence"/>
</dbReference>
<evidence type="ECO:0000313" key="2">
    <source>
        <dbReference type="Proteomes" id="UP000004221"/>
    </source>
</evidence>
<comment type="caution">
    <text evidence="1">The sequence shown here is derived from an EMBL/GenBank/DDBJ whole genome shotgun (WGS) entry which is preliminary data.</text>
</comment>
<evidence type="ECO:0000313" key="1">
    <source>
        <dbReference type="EMBL" id="CCF83613.1"/>
    </source>
</evidence>
<accession>I4EG01</accession>
<protein>
    <submittedName>
        <fullName evidence="1">Uncharacterized protein</fullName>
    </submittedName>
</protein>
<organism evidence="1 2">
    <name type="scientific">Nitrolancea hollandica Lb</name>
    <dbReference type="NCBI Taxonomy" id="1129897"/>
    <lineage>
        <taxon>Bacteria</taxon>
        <taxon>Pseudomonadati</taxon>
        <taxon>Thermomicrobiota</taxon>
        <taxon>Thermomicrobia</taxon>
        <taxon>Sphaerobacterales</taxon>
        <taxon>Sphaerobacterineae</taxon>
        <taxon>Sphaerobacteraceae</taxon>
        <taxon>Nitrolancea</taxon>
    </lineage>
</organism>
<proteinExistence type="predicted"/>
<sequence length="108" mass="12373">MSTTAIPPLTKDEARLYRVLYQAGTEPDCPFDLLWAIGDSIIANHALGSLVRKRLLTMLEYRSDQGGWLWETERGAVITTRGGWVYGRELREAYQAWYESQEDDDETS</sequence>
<dbReference type="RefSeq" id="WP_008477065.1">
    <property type="nucleotide sequence ID" value="NZ_CAGS01000170.1"/>
</dbReference>
<keyword evidence="2" id="KW-1185">Reference proteome</keyword>
<reference evidence="1 2" key="1">
    <citation type="journal article" date="2012" name="ISME J.">
        <title>Nitrification expanded: discovery, physiology and genomics of a nitrite-oxidizing bacterium from the phylum Chloroflexi.</title>
        <authorList>
            <person name="Sorokin D.Y."/>
            <person name="Lucker S."/>
            <person name="Vejmelkova D."/>
            <person name="Kostrikina N.A."/>
            <person name="Kleerebezem R."/>
            <person name="Rijpstra W.I."/>
            <person name="Damste J.S."/>
            <person name="Le Paslier D."/>
            <person name="Muyzer G."/>
            <person name="Wagner M."/>
            <person name="van Loosdrecht M.C."/>
            <person name="Daims H."/>
        </authorList>
    </citation>
    <scope>NUCLEOTIDE SEQUENCE [LARGE SCALE GENOMIC DNA]</scope>
    <source>
        <strain evidence="2">none</strain>
    </source>
</reference>
<dbReference type="AlphaFoldDB" id="I4EG01"/>
<gene>
    <name evidence="1" type="ORF">NITHO_2510011</name>
</gene>
<dbReference type="EMBL" id="CAGS01000170">
    <property type="protein sequence ID" value="CCF83613.1"/>
    <property type="molecule type" value="Genomic_DNA"/>
</dbReference>